<feature type="compositionally biased region" description="Basic and acidic residues" evidence="3">
    <location>
        <begin position="848"/>
        <end position="866"/>
    </location>
</feature>
<reference evidence="4 5" key="1">
    <citation type="submission" date="2018-05" db="EMBL/GenBank/DDBJ databases">
        <title>Whole genome sequencing for identification of molecular markers to develop diagnostic detection tools for the regulated plant pathogen Lachnellula willkommii.</title>
        <authorList>
            <person name="Giroux E."/>
            <person name="Bilodeau G."/>
        </authorList>
    </citation>
    <scope>NUCLEOTIDE SEQUENCE [LARGE SCALE GENOMIC DNA]</scope>
    <source>
        <strain evidence="4 5">CBS 203.66</strain>
    </source>
</reference>
<dbReference type="InterPro" id="IPR045138">
    <property type="entry name" value="MeCP2/MBD4"/>
</dbReference>
<feature type="compositionally biased region" description="Polar residues" evidence="3">
    <location>
        <begin position="644"/>
        <end position="657"/>
    </location>
</feature>
<feature type="compositionally biased region" description="Basic and acidic residues" evidence="3">
    <location>
        <begin position="304"/>
        <end position="317"/>
    </location>
</feature>
<feature type="compositionally biased region" description="Basic residues" evidence="3">
    <location>
        <begin position="443"/>
        <end position="452"/>
    </location>
</feature>
<name>A0A8T9BCC2_9HELO</name>
<feature type="compositionally biased region" description="Basic and acidic residues" evidence="3">
    <location>
        <begin position="40"/>
        <end position="56"/>
    </location>
</feature>
<gene>
    <name evidence="4" type="primary">Mbd4</name>
    <name evidence="4" type="ORF">LARI1_G003831</name>
</gene>
<accession>A0A8T9BCC2</accession>
<organism evidence="4 5">
    <name type="scientific">Lachnellula arida</name>
    <dbReference type="NCBI Taxonomy" id="1316785"/>
    <lineage>
        <taxon>Eukaryota</taxon>
        <taxon>Fungi</taxon>
        <taxon>Dikarya</taxon>
        <taxon>Ascomycota</taxon>
        <taxon>Pezizomycotina</taxon>
        <taxon>Leotiomycetes</taxon>
        <taxon>Helotiales</taxon>
        <taxon>Lachnaceae</taxon>
        <taxon>Lachnellula</taxon>
    </lineage>
</organism>
<sequence length="1349" mass="147819">MSSPSRVWKGADSSNDARGSGSSSDDDDNLDLPPTATAKSESKPLSEAKRGGDAPGKKGKKGALKGRTEIPSSTADESSQSQKKKIKELERIEESEDDNHAPPSSQPRPVSDDEDNAPPSSQPRPVSSDEQDQEGALAEVQPEVKTTRRKRKRDKKEKHPVEDSVTPQLQASQTWYEGDDAGKTVVEVSEPKAEKVKKALGVEDIKKKEEYAGQKAAKRAKMEPSEDTHPQKPAGETAANQDHDEVSVIGSSKSGAKTKSQRRREKKARAKAAKQGEATSAPSAPAKAAKQGETTSAPSAPAVRTHEQKMASDELKRAQKKNKIVPPTAVAAAEVPAAKNPDKIVPPTAVAVAEVTAAKNPDKEATLQRFTQNSGLPKNLKDSIAKSRQAVEAAKANVPVRIVVEEKGWKKERKRQAEADKKKEKNSKKQVTAEETEEMKKEKSGRRKRKRNQNSLPEGETGQPLEEGEEAAVKDSPETAAKPVQPNKSKDVVAAPETQDDLEDGEKPKKKARKSRKPKTPGDGVVPEAEVMDGVEQTTTSDQVNTEAEAMDGVEQTTTSDQVNTEAPSEKKRRSRGKKPKKENGTEPEPTEPGIDQTLTELPNTNTKKVKAGRRDRVKKERSSTDAMDLDTEIANGDAKGDQGSASGSQFLDMNSTGEDDIEGGLEQQTNASKSQETDVPQLEPPSTPTRSIKVDVYTPSKTWIPVDGNHVTPNRTDEDGATLQTQEDDNSSISSPAQPGPINFDHSRDDFNNIQPPREHPRRPSTPPPDDVHSSIEVVSAQYKARKRRASKATSANSFTPVRDKKGRFSSTVKSEPGYESDVEYTPSFEEQCMRSMSFAKSYNVRDSEGRFTKRGRSEPAKDADYEPMITKRRAHSVSSTKSGVLRDSRGRFASRSNSISVHDTGLEPRRRRAYSMSSAKSLGIVRDSKGIFASRGRSESRSGHSDPTTAKRRASTATSEGRSRGYSRDQNGRFSKTLPSTKREPVDAASPSIPQEQGSLVEEPESKRLQLTGKDEATSTESGIKKIKAKPKRAPAKSPYFMTPPVTPSKSNKTRVPKTEKGESSKSSLATPKKEDDDISSPQDSPKKRSPGGLVSCIPFPPLASSTFGLIQEKLANDPFRLLIAVTFLIRTHGKHAIPVFYSLMKQYPTPESLIDADTEDIVSIIRHLGLQNQRAATYQMYAKIWLEDAPTKGKRYVVRGYPSKDAGRDIKKGEILPDDDPRSAWEIGHMTQGPYAMDSWRIFCRDVLRGVATGWNGEGSTDEGFQPEWMRVVPEDKELRAYLRWMWLKEGFEWDPFTGEKEVAGEGLMRAAIEGRIAWDDAGGMRILDEVVDGDVDVLQLTVDGI</sequence>
<feature type="compositionally biased region" description="Basic residues" evidence="3">
    <location>
        <begin position="1027"/>
        <end position="1037"/>
    </location>
</feature>
<feature type="compositionally biased region" description="Basic and acidic residues" evidence="3">
    <location>
        <begin position="613"/>
        <end position="624"/>
    </location>
</feature>
<feature type="compositionally biased region" description="Low complexity" evidence="3">
    <location>
        <begin position="11"/>
        <end position="23"/>
    </location>
</feature>
<proteinExistence type="predicted"/>
<dbReference type="PANTHER" id="PTHR15074">
    <property type="entry name" value="METHYL-CPG-BINDING PROTEIN"/>
    <property type="match status" value="1"/>
</dbReference>
<feature type="compositionally biased region" description="Low complexity" evidence="3">
    <location>
        <begin position="280"/>
        <end position="289"/>
    </location>
</feature>
<dbReference type="GO" id="GO:0006281">
    <property type="term" value="P:DNA repair"/>
    <property type="evidence" value="ECO:0007669"/>
    <property type="project" value="InterPro"/>
</dbReference>
<feature type="compositionally biased region" description="Basic residues" evidence="3">
    <location>
        <begin position="147"/>
        <end position="156"/>
    </location>
</feature>
<dbReference type="PANTHER" id="PTHR15074:SF0">
    <property type="entry name" value="METHYL-CPG-BINDING DOMAIN PROTEIN 4-LIKE PROTEIN"/>
    <property type="match status" value="1"/>
</dbReference>
<evidence type="ECO:0000256" key="2">
    <source>
        <dbReference type="ARBA" id="ARBA00023242"/>
    </source>
</evidence>
<feature type="region of interest" description="Disordered" evidence="3">
    <location>
        <begin position="361"/>
        <end position="825"/>
    </location>
</feature>
<feature type="compositionally biased region" description="Basic residues" evidence="3">
    <location>
        <begin position="259"/>
        <end position="272"/>
    </location>
</feature>
<evidence type="ECO:0000313" key="4">
    <source>
        <dbReference type="EMBL" id="TVY17176.1"/>
    </source>
</evidence>
<dbReference type="EMBL" id="QGMF01000281">
    <property type="protein sequence ID" value="TVY17176.1"/>
    <property type="molecule type" value="Genomic_DNA"/>
</dbReference>
<feature type="compositionally biased region" description="Basic and acidic residues" evidence="3">
    <location>
        <begin position="403"/>
        <end position="423"/>
    </location>
</feature>
<feature type="compositionally biased region" description="Polar residues" evidence="3">
    <location>
        <begin position="555"/>
        <end position="567"/>
    </location>
</feature>
<feature type="compositionally biased region" description="Basic residues" evidence="3">
    <location>
        <begin position="508"/>
        <end position="519"/>
    </location>
</feature>
<feature type="compositionally biased region" description="Polar residues" evidence="3">
    <location>
        <begin position="667"/>
        <end position="679"/>
    </location>
</feature>
<dbReference type="GO" id="GO:0003677">
    <property type="term" value="F:DNA binding"/>
    <property type="evidence" value="ECO:0007669"/>
    <property type="project" value="InterPro"/>
</dbReference>
<dbReference type="SUPFAM" id="SSF48150">
    <property type="entry name" value="DNA-glycosylase"/>
    <property type="match status" value="1"/>
</dbReference>
<comment type="caution">
    <text evidence="4">The sequence shown here is derived from an EMBL/GenBank/DDBJ whole genome shotgun (WGS) entry which is preliminary data.</text>
</comment>
<feature type="compositionally biased region" description="Polar residues" evidence="3">
    <location>
        <begin position="597"/>
        <end position="607"/>
    </location>
</feature>
<dbReference type="InterPro" id="IPR011257">
    <property type="entry name" value="DNA_glycosylase"/>
</dbReference>
<evidence type="ECO:0000313" key="5">
    <source>
        <dbReference type="Proteomes" id="UP000469559"/>
    </source>
</evidence>
<feature type="compositionally biased region" description="Polar residues" evidence="3">
    <location>
        <begin position="165"/>
        <end position="175"/>
    </location>
</feature>
<dbReference type="Proteomes" id="UP000469559">
    <property type="component" value="Unassembled WGS sequence"/>
</dbReference>
<keyword evidence="5" id="KW-1185">Reference proteome</keyword>
<dbReference type="GO" id="GO:0003824">
    <property type="term" value="F:catalytic activity"/>
    <property type="evidence" value="ECO:0007669"/>
    <property type="project" value="InterPro"/>
</dbReference>
<evidence type="ECO:0000256" key="1">
    <source>
        <dbReference type="ARBA" id="ARBA00004123"/>
    </source>
</evidence>
<feature type="compositionally biased region" description="Basic residues" evidence="3">
    <location>
        <begin position="571"/>
        <end position="581"/>
    </location>
</feature>
<feature type="compositionally biased region" description="Basic and acidic residues" evidence="3">
    <location>
        <begin position="1006"/>
        <end position="1019"/>
    </location>
</feature>
<feature type="compositionally biased region" description="Polar residues" evidence="3">
    <location>
        <begin position="249"/>
        <end position="258"/>
    </location>
</feature>
<feature type="region of interest" description="Disordered" evidence="3">
    <location>
        <begin position="848"/>
        <end position="1096"/>
    </location>
</feature>
<protein>
    <submittedName>
        <fullName evidence="4">Methyl-CpG-binding domain protein 4</fullName>
    </submittedName>
</protein>
<dbReference type="OrthoDB" id="10265068at2759"/>
<feature type="compositionally biased region" description="Basic and acidic residues" evidence="3">
    <location>
        <begin position="963"/>
        <end position="973"/>
    </location>
</feature>
<feature type="compositionally biased region" description="Basic and acidic residues" evidence="3">
    <location>
        <begin position="220"/>
        <end position="230"/>
    </location>
</feature>
<evidence type="ECO:0000256" key="3">
    <source>
        <dbReference type="SAM" id="MobiDB-lite"/>
    </source>
</evidence>
<feature type="region of interest" description="Disordered" evidence="3">
    <location>
        <begin position="1"/>
        <end position="323"/>
    </location>
</feature>
<comment type="subcellular location">
    <subcellularLocation>
        <location evidence="1">Nucleus</location>
    </subcellularLocation>
</comment>
<dbReference type="GO" id="GO:0005634">
    <property type="term" value="C:nucleus"/>
    <property type="evidence" value="ECO:0007669"/>
    <property type="project" value="UniProtKB-SubCell"/>
</dbReference>
<feature type="compositionally biased region" description="Basic and acidic residues" evidence="3">
    <location>
        <begin position="189"/>
        <end position="212"/>
    </location>
</feature>
<feature type="compositionally biased region" description="Polar residues" evidence="3">
    <location>
        <begin position="536"/>
        <end position="546"/>
    </location>
</feature>
<keyword evidence="2" id="KW-0539">Nucleus</keyword>
<dbReference type="Gene3D" id="1.10.340.30">
    <property type="entry name" value="Hypothetical protein, domain 2"/>
    <property type="match status" value="1"/>
</dbReference>